<evidence type="ECO:0000313" key="4">
    <source>
        <dbReference type="Proteomes" id="UP000184114"/>
    </source>
</evidence>
<dbReference type="InterPro" id="IPR050259">
    <property type="entry name" value="SDR"/>
</dbReference>
<comment type="similarity">
    <text evidence="1">Belongs to the short-chain dehydrogenases/reductases (SDR) family.</text>
</comment>
<dbReference type="PROSITE" id="PS00061">
    <property type="entry name" value="ADH_SHORT"/>
    <property type="match status" value="1"/>
</dbReference>
<dbReference type="STRING" id="1123404.SAMN02745784_01667"/>
<gene>
    <name evidence="3" type="ORF">SAMN02745784_01667</name>
</gene>
<keyword evidence="4" id="KW-1185">Reference proteome</keyword>
<dbReference type="GO" id="GO:0016491">
    <property type="term" value="F:oxidoreductase activity"/>
    <property type="evidence" value="ECO:0007669"/>
    <property type="project" value="UniProtKB-KW"/>
</dbReference>
<proteinExistence type="inferred from homology"/>
<dbReference type="NCBIfam" id="NF047420">
    <property type="entry name" value="EF_P_mod_YmfI"/>
    <property type="match status" value="1"/>
</dbReference>
<dbReference type="AlphaFoldDB" id="A0A1M4W1N5"/>
<dbReference type="Pfam" id="PF13561">
    <property type="entry name" value="adh_short_C2"/>
    <property type="match status" value="1"/>
</dbReference>
<dbReference type="PANTHER" id="PTHR42879">
    <property type="entry name" value="3-OXOACYL-(ACYL-CARRIER-PROTEIN) REDUCTASE"/>
    <property type="match status" value="1"/>
</dbReference>
<dbReference type="InterPro" id="IPR002347">
    <property type="entry name" value="SDR_fam"/>
</dbReference>
<dbReference type="RefSeq" id="WP_072975324.1">
    <property type="nucleotide sequence ID" value="NZ_FQTY01000006.1"/>
</dbReference>
<dbReference type="GO" id="GO:0032787">
    <property type="term" value="P:monocarboxylic acid metabolic process"/>
    <property type="evidence" value="ECO:0007669"/>
    <property type="project" value="UniProtKB-ARBA"/>
</dbReference>
<dbReference type="NCBIfam" id="NF009466">
    <property type="entry name" value="PRK12826.1-2"/>
    <property type="match status" value="1"/>
</dbReference>
<dbReference type="GeneID" id="90994358"/>
<dbReference type="Proteomes" id="UP000184114">
    <property type="component" value="Unassembled WGS sequence"/>
</dbReference>
<keyword evidence="2" id="KW-0560">Oxidoreductase</keyword>
<sequence length="246" mass="26907">MIFSKTAIITGASKGIGQSIAELFANEGYNVLINFNNSEKSALDLYYKLKNKGLSVRIFKADVSKRNEVDSMINFCIEEFNSIDVLINNSGISQSKLFTDITDEDLDNMINVNLKSVFYCTQAALKYMLPKKKGKIINISSIWGIVGSSCEVHYSATKAGIIGLTKSLAKELGPSNIQVNSVAPGVIQTEMLSPYNEDELNVLKENTPLMRLGTPYDIANCVLFLASHNADFITGQIISPNGGFVI</sequence>
<dbReference type="FunFam" id="3.40.50.720:FF:000173">
    <property type="entry name" value="3-oxoacyl-[acyl-carrier protein] reductase"/>
    <property type="match status" value="1"/>
</dbReference>
<dbReference type="PRINTS" id="PR00080">
    <property type="entry name" value="SDRFAMILY"/>
</dbReference>
<dbReference type="PRINTS" id="PR00081">
    <property type="entry name" value="GDHRDH"/>
</dbReference>
<dbReference type="Gene3D" id="3.40.50.720">
    <property type="entry name" value="NAD(P)-binding Rossmann-like Domain"/>
    <property type="match status" value="1"/>
</dbReference>
<accession>A0A1M4W1N5</accession>
<dbReference type="SUPFAM" id="SSF51735">
    <property type="entry name" value="NAD(P)-binding Rossmann-fold domains"/>
    <property type="match status" value="1"/>
</dbReference>
<name>A0A1M4W1N5_9FIRM</name>
<dbReference type="NCBIfam" id="NF005559">
    <property type="entry name" value="PRK07231.1"/>
    <property type="match status" value="1"/>
</dbReference>
<evidence type="ECO:0000313" key="3">
    <source>
        <dbReference type="EMBL" id="SHE75060.1"/>
    </source>
</evidence>
<dbReference type="InterPro" id="IPR036291">
    <property type="entry name" value="NAD(P)-bd_dom_sf"/>
</dbReference>
<evidence type="ECO:0000256" key="1">
    <source>
        <dbReference type="ARBA" id="ARBA00006484"/>
    </source>
</evidence>
<organism evidence="3 4">
    <name type="scientific">Tissierella praeacuta DSM 18095</name>
    <dbReference type="NCBI Taxonomy" id="1123404"/>
    <lineage>
        <taxon>Bacteria</taxon>
        <taxon>Bacillati</taxon>
        <taxon>Bacillota</taxon>
        <taxon>Tissierellia</taxon>
        <taxon>Tissierellales</taxon>
        <taxon>Tissierellaceae</taxon>
        <taxon>Tissierella</taxon>
    </lineage>
</organism>
<reference evidence="4" key="1">
    <citation type="submission" date="2016-11" db="EMBL/GenBank/DDBJ databases">
        <authorList>
            <person name="Varghese N."/>
            <person name="Submissions S."/>
        </authorList>
    </citation>
    <scope>NUCLEOTIDE SEQUENCE [LARGE SCALE GENOMIC DNA]</scope>
    <source>
        <strain evidence="4">DSM 18095</strain>
    </source>
</reference>
<dbReference type="EMBL" id="FQTY01000006">
    <property type="protein sequence ID" value="SHE75060.1"/>
    <property type="molecule type" value="Genomic_DNA"/>
</dbReference>
<evidence type="ECO:0000256" key="2">
    <source>
        <dbReference type="ARBA" id="ARBA00023002"/>
    </source>
</evidence>
<protein>
    <submittedName>
        <fullName evidence="3">3-oxoacyl-[acyl-carrier protein] reductase</fullName>
    </submittedName>
</protein>
<dbReference type="InterPro" id="IPR020904">
    <property type="entry name" value="Sc_DH/Rdtase_CS"/>
</dbReference>
<dbReference type="PANTHER" id="PTHR42879:SF2">
    <property type="entry name" value="3-OXOACYL-[ACYL-CARRIER-PROTEIN] REDUCTASE FABG"/>
    <property type="match status" value="1"/>
</dbReference>